<keyword evidence="3" id="KW-1185">Reference proteome</keyword>
<dbReference type="Gene3D" id="3.30.70.120">
    <property type="match status" value="1"/>
</dbReference>
<dbReference type="Proteomes" id="UP000192761">
    <property type="component" value="Unassembled WGS sequence"/>
</dbReference>
<dbReference type="SUPFAM" id="SSF54913">
    <property type="entry name" value="GlnB-like"/>
    <property type="match status" value="1"/>
</dbReference>
<dbReference type="EMBL" id="FWXD01000010">
    <property type="protein sequence ID" value="SMC24736.1"/>
    <property type="molecule type" value="Genomic_DNA"/>
</dbReference>
<dbReference type="OrthoDB" id="5339790at2"/>
<evidence type="ECO:0000313" key="3">
    <source>
        <dbReference type="Proteomes" id="UP000192761"/>
    </source>
</evidence>
<evidence type="ECO:0000313" key="2">
    <source>
        <dbReference type="EMBL" id="SMC24736.1"/>
    </source>
</evidence>
<proteinExistence type="inferred from homology"/>
<name>A0A1W1XLC2_9NEIS</name>
<accession>A0A1W1XLC2</accession>
<dbReference type="InterPro" id="IPR003793">
    <property type="entry name" value="UPF0166"/>
</dbReference>
<comment type="similarity">
    <text evidence="1">Belongs to the UPF0166 family.</text>
</comment>
<gene>
    <name evidence="2" type="ORF">SAMN02745857_01941</name>
</gene>
<organism evidence="2 3">
    <name type="scientific">Andreprevotia lacus DSM 23236</name>
    <dbReference type="NCBI Taxonomy" id="1121001"/>
    <lineage>
        <taxon>Bacteria</taxon>
        <taxon>Pseudomonadati</taxon>
        <taxon>Pseudomonadota</taxon>
        <taxon>Betaproteobacteria</taxon>
        <taxon>Neisseriales</taxon>
        <taxon>Chitinibacteraceae</taxon>
        <taxon>Andreprevotia</taxon>
    </lineage>
</organism>
<dbReference type="InterPro" id="IPR015867">
    <property type="entry name" value="N-reg_PII/ATP_PRibTrfase_C"/>
</dbReference>
<reference evidence="2 3" key="1">
    <citation type="submission" date="2017-04" db="EMBL/GenBank/DDBJ databases">
        <authorList>
            <person name="Afonso C.L."/>
            <person name="Miller P.J."/>
            <person name="Scott M.A."/>
            <person name="Spackman E."/>
            <person name="Goraichik I."/>
            <person name="Dimitrov K.M."/>
            <person name="Suarez D.L."/>
            <person name="Swayne D.E."/>
        </authorList>
    </citation>
    <scope>NUCLEOTIDE SEQUENCE [LARGE SCALE GENOMIC DNA]</scope>
    <source>
        <strain evidence="2 3">DSM 23236</strain>
    </source>
</reference>
<protein>
    <submittedName>
        <fullName evidence="2">PII-like signaling protein</fullName>
    </submittedName>
</protein>
<sequence>MHHQLLRFYLRRTERHGSLLLYEWLLQLARRHSASAASALPALAGFAHLGNPQTHTTDLGSDQAVVVDIAAREEVVTMLLADIEAAGVRLSCLRMPVEIVHIGTKS</sequence>
<dbReference type="STRING" id="1121001.SAMN02745857_01941"/>
<dbReference type="RefSeq" id="WP_084090601.1">
    <property type="nucleotide sequence ID" value="NZ_FWXD01000010.1"/>
</dbReference>
<dbReference type="AlphaFoldDB" id="A0A1W1XLC2"/>
<dbReference type="Pfam" id="PF02641">
    <property type="entry name" value="DUF190"/>
    <property type="match status" value="1"/>
</dbReference>
<dbReference type="InterPro" id="IPR011322">
    <property type="entry name" value="N-reg_PII-like_a/b"/>
</dbReference>
<evidence type="ECO:0000256" key="1">
    <source>
        <dbReference type="ARBA" id="ARBA00010554"/>
    </source>
</evidence>